<accession>A0A0D3FHZ2</accession>
<dbReference type="PaxDb" id="65489-OBART03G15850.1"/>
<evidence type="ECO:0000313" key="2">
    <source>
        <dbReference type="Proteomes" id="UP000026960"/>
    </source>
</evidence>
<organism evidence="1">
    <name type="scientific">Oryza barthii</name>
    <dbReference type="NCBI Taxonomy" id="65489"/>
    <lineage>
        <taxon>Eukaryota</taxon>
        <taxon>Viridiplantae</taxon>
        <taxon>Streptophyta</taxon>
        <taxon>Embryophyta</taxon>
        <taxon>Tracheophyta</taxon>
        <taxon>Spermatophyta</taxon>
        <taxon>Magnoliopsida</taxon>
        <taxon>Liliopsida</taxon>
        <taxon>Poales</taxon>
        <taxon>Poaceae</taxon>
        <taxon>BOP clade</taxon>
        <taxon>Oryzoideae</taxon>
        <taxon>Oryzeae</taxon>
        <taxon>Oryzinae</taxon>
        <taxon>Oryza</taxon>
    </lineage>
</organism>
<name>A0A0D3FHZ2_9ORYZ</name>
<dbReference type="HOGENOM" id="CLU_2625847_0_0_1"/>
<protein>
    <submittedName>
        <fullName evidence="1">Uncharacterized protein</fullName>
    </submittedName>
</protein>
<reference evidence="1" key="1">
    <citation type="journal article" date="2009" name="Rice">
        <title>De Novo Next Generation Sequencing of Plant Genomes.</title>
        <authorList>
            <person name="Rounsley S."/>
            <person name="Marri P.R."/>
            <person name="Yu Y."/>
            <person name="He R."/>
            <person name="Sisneros N."/>
            <person name="Goicoechea J.L."/>
            <person name="Lee S.J."/>
            <person name="Angelova A."/>
            <person name="Kudrna D."/>
            <person name="Luo M."/>
            <person name="Affourtit J."/>
            <person name="Desany B."/>
            <person name="Knight J."/>
            <person name="Niazi F."/>
            <person name="Egholm M."/>
            <person name="Wing R.A."/>
        </authorList>
    </citation>
    <scope>NUCLEOTIDE SEQUENCE [LARGE SCALE GENOMIC DNA]</scope>
    <source>
        <strain evidence="1">cv. IRGC 105608</strain>
    </source>
</reference>
<dbReference type="EnsemblPlants" id="OBART03G15850.1">
    <property type="protein sequence ID" value="OBART03G15850.1"/>
    <property type="gene ID" value="OBART03G15850"/>
</dbReference>
<dbReference type="Proteomes" id="UP000026960">
    <property type="component" value="Chromosome 3"/>
</dbReference>
<evidence type="ECO:0000313" key="1">
    <source>
        <dbReference type="EnsemblPlants" id="OBART03G15850.1"/>
    </source>
</evidence>
<dbReference type="AlphaFoldDB" id="A0A0D3FHZ2"/>
<sequence>MPHWACPLRPNHSPRFGSWLPKPNSFPPLPIHLSPVCFLALIGLPVFPPIRWSKFGVEWHGGISMAGNASGDSPWFLA</sequence>
<keyword evidence="2" id="KW-1185">Reference proteome</keyword>
<reference evidence="1" key="2">
    <citation type="submission" date="2015-03" db="UniProtKB">
        <authorList>
            <consortium name="EnsemblPlants"/>
        </authorList>
    </citation>
    <scope>IDENTIFICATION</scope>
</reference>
<proteinExistence type="predicted"/>
<dbReference type="Gramene" id="OBART03G15850.1">
    <property type="protein sequence ID" value="OBART03G15850.1"/>
    <property type="gene ID" value="OBART03G15850"/>
</dbReference>